<comment type="caution">
    <text evidence="1">The sequence shown here is derived from an EMBL/GenBank/DDBJ whole genome shotgun (WGS) entry which is preliminary data.</text>
</comment>
<dbReference type="AlphaFoldDB" id="A0A644W599"/>
<dbReference type="InterPro" id="IPR005269">
    <property type="entry name" value="LOG"/>
</dbReference>
<dbReference type="PANTHER" id="PTHR31223">
    <property type="entry name" value="LOG FAMILY PROTEIN YJL055W"/>
    <property type="match status" value="1"/>
</dbReference>
<dbReference type="Pfam" id="PF03641">
    <property type="entry name" value="Lysine_decarbox"/>
    <property type="match status" value="1"/>
</dbReference>
<dbReference type="PANTHER" id="PTHR31223:SF70">
    <property type="entry name" value="LOG FAMILY PROTEIN YJL055W"/>
    <property type="match status" value="1"/>
</dbReference>
<accession>A0A644W599</accession>
<evidence type="ECO:0000313" key="1">
    <source>
        <dbReference type="EMBL" id="MPL98891.1"/>
    </source>
</evidence>
<protein>
    <recommendedName>
        <fullName evidence="2">Cytokinin riboside 5'-monophosphate phosphoribohydrolase</fullName>
    </recommendedName>
</protein>
<reference evidence="1" key="1">
    <citation type="submission" date="2019-08" db="EMBL/GenBank/DDBJ databases">
        <authorList>
            <person name="Kucharzyk K."/>
            <person name="Murdoch R.W."/>
            <person name="Higgins S."/>
            <person name="Loffler F."/>
        </authorList>
    </citation>
    <scope>NUCLEOTIDE SEQUENCE</scope>
</reference>
<name>A0A644W599_9ZZZZ</name>
<dbReference type="NCBIfam" id="TIGR00730">
    <property type="entry name" value="Rossman fold protein, TIGR00730 family"/>
    <property type="match status" value="1"/>
</dbReference>
<dbReference type="GO" id="GO:0009691">
    <property type="term" value="P:cytokinin biosynthetic process"/>
    <property type="evidence" value="ECO:0007669"/>
    <property type="project" value="InterPro"/>
</dbReference>
<dbReference type="GO" id="GO:0016799">
    <property type="term" value="F:hydrolase activity, hydrolyzing N-glycosyl compounds"/>
    <property type="evidence" value="ECO:0007669"/>
    <property type="project" value="TreeGrafter"/>
</dbReference>
<proteinExistence type="predicted"/>
<dbReference type="GO" id="GO:0005829">
    <property type="term" value="C:cytosol"/>
    <property type="evidence" value="ECO:0007669"/>
    <property type="project" value="TreeGrafter"/>
</dbReference>
<dbReference type="EMBL" id="VSSQ01000634">
    <property type="protein sequence ID" value="MPL98891.1"/>
    <property type="molecule type" value="Genomic_DNA"/>
</dbReference>
<gene>
    <name evidence="1" type="ORF">SDC9_45102</name>
</gene>
<dbReference type="SUPFAM" id="SSF102405">
    <property type="entry name" value="MCP/YpsA-like"/>
    <property type="match status" value="1"/>
</dbReference>
<dbReference type="Gene3D" id="3.40.50.450">
    <property type="match status" value="1"/>
</dbReference>
<sequence>MLFVQFNLRPERCAFVAKKITFDFFNYQLSTINYLCIMNERKEIKSVAIFCGSSAGAHADYAEGAAELVRVLHKNSVSIITGAGCTGLMGVVADEALKLGMHITGVVPSFFMNENVVHNGLSELIVTDSMATRKNIILEKSDACIALPGGFGTLDELFEVATAVQLGLQMKPIGLLNTRNYFNALLEMLQTSVTEKFVREDHLKAIVSDVSPEALFDKMIHIGYQAPANWIEKLIQRNHF</sequence>
<evidence type="ECO:0008006" key="2">
    <source>
        <dbReference type="Google" id="ProtNLM"/>
    </source>
</evidence>
<organism evidence="1">
    <name type="scientific">bioreactor metagenome</name>
    <dbReference type="NCBI Taxonomy" id="1076179"/>
    <lineage>
        <taxon>unclassified sequences</taxon>
        <taxon>metagenomes</taxon>
        <taxon>ecological metagenomes</taxon>
    </lineage>
</organism>
<dbReference type="InterPro" id="IPR031100">
    <property type="entry name" value="LOG_fam"/>
</dbReference>